<evidence type="ECO:0000313" key="1">
    <source>
        <dbReference type="EMBL" id="KAJ4938928.1"/>
    </source>
</evidence>
<feature type="non-terminal residue" evidence="1">
    <location>
        <position position="1"/>
    </location>
</feature>
<organism evidence="1 2">
    <name type="scientific">Pogonophryne albipinna</name>
    <dbReference type="NCBI Taxonomy" id="1090488"/>
    <lineage>
        <taxon>Eukaryota</taxon>
        <taxon>Metazoa</taxon>
        <taxon>Chordata</taxon>
        <taxon>Craniata</taxon>
        <taxon>Vertebrata</taxon>
        <taxon>Euteleostomi</taxon>
        <taxon>Actinopterygii</taxon>
        <taxon>Neopterygii</taxon>
        <taxon>Teleostei</taxon>
        <taxon>Neoteleostei</taxon>
        <taxon>Acanthomorphata</taxon>
        <taxon>Eupercaria</taxon>
        <taxon>Perciformes</taxon>
        <taxon>Notothenioidei</taxon>
        <taxon>Pogonophryne</taxon>
    </lineage>
</organism>
<keyword evidence="2" id="KW-1185">Reference proteome</keyword>
<dbReference type="Proteomes" id="UP001219934">
    <property type="component" value="Unassembled WGS sequence"/>
</dbReference>
<gene>
    <name evidence="1" type="ORF">JOQ06_028394</name>
</gene>
<comment type="caution">
    <text evidence="1">The sequence shown here is derived from an EMBL/GenBank/DDBJ whole genome shotgun (WGS) entry which is preliminary data.</text>
</comment>
<dbReference type="AlphaFoldDB" id="A0AAD6B8Y5"/>
<name>A0AAD6B8Y5_9TELE</name>
<reference evidence="1" key="1">
    <citation type="submission" date="2022-11" db="EMBL/GenBank/DDBJ databases">
        <title>Chromosome-level genome of Pogonophryne albipinna.</title>
        <authorList>
            <person name="Jo E."/>
        </authorList>
    </citation>
    <scope>NUCLEOTIDE SEQUENCE</scope>
    <source>
        <strain evidence="1">SGF0006</strain>
        <tissue evidence="1">Muscle</tissue>
    </source>
</reference>
<proteinExistence type="predicted"/>
<protein>
    <submittedName>
        <fullName evidence="1">Uncharacterized protein</fullName>
    </submittedName>
</protein>
<feature type="non-terminal residue" evidence="1">
    <location>
        <position position="57"/>
    </location>
</feature>
<dbReference type="EMBL" id="JAPTMU010000008">
    <property type="protein sequence ID" value="KAJ4938928.1"/>
    <property type="molecule type" value="Genomic_DNA"/>
</dbReference>
<accession>A0AAD6B8Y5</accession>
<evidence type="ECO:0000313" key="2">
    <source>
        <dbReference type="Proteomes" id="UP001219934"/>
    </source>
</evidence>
<sequence>PPVPHGASETPPSHQGPRLSCVPAHRHQLLSLLPDCCCCPTVIVLQLFPVCPLLSVL</sequence>